<dbReference type="AlphaFoldDB" id="A0AAD6ZJ31"/>
<feature type="compositionally biased region" description="Gly residues" evidence="1">
    <location>
        <begin position="128"/>
        <end position="146"/>
    </location>
</feature>
<dbReference type="Proteomes" id="UP001218218">
    <property type="component" value="Unassembled WGS sequence"/>
</dbReference>
<feature type="region of interest" description="Disordered" evidence="1">
    <location>
        <begin position="119"/>
        <end position="159"/>
    </location>
</feature>
<keyword evidence="3" id="KW-1185">Reference proteome</keyword>
<evidence type="ECO:0000313" key="2">
    <source>
        <dbReference type="EMBL" id="KAJ7325582.1"/>
    </source>
</evidence>
<evidence type="ECO:0000313" key="3">
    <source>
        <dbReference type="Proteomes" id="UP001218218"/>
    </source>
</evidence>
<dbReference type="EMBL" id="JARIHO010000044">
    <property type="protein sequence ID" value="KAJ7325582.1"/>
    <property type="molecule type" value="Genomic_DNA"/>
</dbReference>
<proteinExistence type="predicted"/>
<gene>
    <name evidence="2" type="ORF">DFH08DRAFT_817253</name>
</gene>
<sequence length="159" mass="16643">MPTSKTTRRIETPANVHGLGELAALLAKEHEPGQTFVEDLQRELQSLTENLEAASSQDLPEDFFNAAAHTASSFEKQSGSRPNQLIPRIEAPIMSGDVALTGDIENTLGFDSTRDIGHIGGEGDEDGTGGADGIGFETGGKGGTGKGPVIISAGRKRRS</sequence>
<evidence type="ECO:0000256" key="1">
    <source>
        <dbReference type="SAM" id="MobiDB-lite"/>
    </source>
</evidence>
<reference evidence="2" key="1">
    <citation type="submission" date="2023-03" db="EMBL/GenBank/DDBJ databases">
        <title>Massive genome expansion in bonnet fungi (Mycena s.s.) driven by repeated elements and novel gene families across ecological guilds.</title>
        <authorList>
            <consortium name="Lawrence Berkeley National Laboratory"/>
            <person name="Harder C.B."/>
            <person name="Miyauchi S."/>
            <person name="Viragh M."/>
            <person name="Kuo A."/>
            <person name="Thoen E."/>
            <person name="Andreopoulos B."/>
            <person name="Lu D."/>
            <person name="Skrede I."/>
            <person name="Drula E."/>
            <person name="Henrissat B."/>
            <person name="Morin E."/>
            <person name="Kohler A."/>
            <person name="Barry K."/>
            <person name="LaButti K."/>
            <person name="Morin E."/>
            <person name="Salamov A."/>
            <person name="Lipzen A."/>
            <person name="Mereny Z."/>
            <person name="Hegedus B."/>
            <person name="Baldrian P."/>
            <person name="Stursova M."/>
            <person name="Weitz H."/>
            <person name="Taylor A."/>
            <person name="Grigoriev I.V."/>
            <person name="Nagy L.G."/>
            <person name="Martin F."/>
            <person name="Kauserud H."/>
        </authorList>
    </citation>
    <scope>NUCLEOTIDE SEQUENCE</scope>
    <source>
        <strain evidence="2">CBHHK002</strain>
    </source>
</reference>
<name>A0AAD6ZJ31_9AGAR</name>
<protein>
    <submittedName>
        <fullName evidence="2">Uncharacterized protein</fullName>
    </submittedName>
</protein>
<accession>A0AAD6ZJ31</accession>
<organism evidence="2 3">
    <name type="scientific">Mycena albidolilacea</name>
    <dbReference type="NCBI Taxonomy" id="1033008"/>
    <lineage>
        <taxon>Eukaryota</taxon>
        <taxon>Fungi</taxon>
        <taxon>Dikarya</taxon>
        <taxon>Basidiomycota</taxon>
        <taxon>Agaricomycotina</taxon>
        <taxon>Agaricomycetes</taxon>
        <taxon>Agaricomycetidae</taxon>
        <taxon>Agaricales</taxon>
        <taxon>Marasmiineae</taxon>
        <taxon>Mycenaceae</taxon>
        <taxon>Mycena</taxon>
    </lineage>
</organism>
<comment type="caution">
    <text evidence="2">The sequence shown here is derived from an EMBL/GenBank/DDBJ whole genome shotgun (WGS) entry which is preliminary data.</text>
</comment>